<dbReference type="EMBL" id="DWWD01000046">
    <property type="protein sequence ID" value="HJC51217.1"/>
    <property type="molecule type" value="Genomic_DNA"/>
</dbReference>
<comment type="caution">
    <text evidence="3">The sequence shown here is derived from an EMBL/GenBank/DDBJ whole genome shotgun (WGS) entry which is preliminary data.</text>
</comment>
<name>A0A9D2PJR1_9FIRM</name>
<dbReference type="Proteomes" id="UP000823904">
    <property type="component" value="Unassembled WGS sequence"/>
</dbReference>
<sequence>MKKRYQMIFAAAGTCFFLWLLSAAVLQISGNQEPWELAWSRGEEMPYFRSEVSLYIRLKENIKPEEIKIFVNSQRQEVFWEENGTAEICFREEGKYDILLRHEDGASVRREIYVELTNPSAPKISSGRYKEGTWTREDVVLQCIGSEAVSEIDHYEYREEGGEWRKIYDHQIRFGNDMDQTVRIRAVSLAGRKGEISEIRVRIRKTKPQRVRLYCRETGRNGWYRSIPAIYWEYTKQEGPETKVYFRLVSQDTGKEKILEGRIPEIAGEGKYQLSAWAEDEAGNRSEVAGPLDLWIDSTPPEIVIRCEKEVKNGGYCAGQKVYVQIKDKNIRRESVKIKTSAEKMTQWEQTGEGYQAAVTFQKQGFHYLRAEVSDQAGNTGKQEIAFTIDSRKPEIIIKGVEHYRTYRENVKPEIIIRDQALRSSEIKIMRGKERVTEKVLSRDGHYTIEAAAEDKAGNKSVKKMAFTINKKGIRVKFENPEINGKAVNKKNFHPAFLVESMDPVQVMGFAVNGRNAEYTFKGNRISLKNPMEENGEYQLKLTVCDAAGNYKVSETILFTYDTKPPEILMEGISGRRKISYGDKIRIGLRQKEDRLTAVFLDGKEVKTGNGEMEIMPGNPGQHRLTIFAVDEAGNRTKKQMEFTVEKAMPEIIKEVMEGKKPLKESEAVNYGLIFLLLCCAGGILIIKIRTTRL</sequence>
<dbReference type="AlphaFoldDB" id="A0A9D2PJR1"/>
<keyword evidence="1" id="KW-1133">Transmembrane helix</keyword>
<evidence type="ECO:0000313" key="3">
    <source>
        <dbReference type="EMBL" id="HJC51217.1"/>
    </source>
</evidence>
<protein>
    <submittedName>
        <fullName evidence="3">Ig-like domain repeat protein</fullName>
    </submittedName>
</protein>
<reference evidence="3" key="1">
    <citation type="journal article" date="2021" name="PeerJ">
        <title>Extensive microbial diversity within the chicken gut microbiome revealed by metagenomics and culture.</title>
        <authorList>
            <person name="Gilroy R."/>
            <person name="Ravi A."/>
            <person name="Getino M."/>
            <person name="Pursley I."/>
            <person name="Horton D.L."/>
            <person name="Alikhan N.F."/>
            <person name="Baker D."/>
            <person name="Gharbi K."/>
            <person name="Hall N."/>
            <person name="Watson M."/>
            <person name="Adriaenssens E.M."/>
            <person name="Foster-Nyarko E."/>
            <person name="Jarju S."/>
            <person name="Secka A."/>
            <person name="Antonio M."/>
            <person name="Oren A."/>
            <person name="Chaudhuri R.R."/>
            <person name="La Ragione R."/>
            <person name="Hildebrand F."/>
            <person name="Pallen M.J."/>
        </authorList>
    </citation>
    <scope>NUCLEOTIDE SEQUENCE</scope>
    <source>
        <strain evidence="3">ChiSjej3B21-8574</strain>
    </source>
</reference>
<evidence type="ECO:0000313" key="4">
    <source>
        <dbReference type="Proteomes" id="UP000823904"/>
    </source>
</evidence>
<proteinExistence type="predicted"/>
<feature type="domain" description="Ig-like" evidence="2">
    <location>
        <begin position="533"/>
        <end position="562"/>
    </location>
</feature>
<accession>A0A9D2PJR1</accession>
<dbReference type="InterPro" id="IPR022038">
    <property type="entry name" value="Ig-like_bact"/>
</dbReference>
<keyword evidence="1" id="KW-0472">Membrane</keyword>
<feature type="transmembrane region" description="Helical" evidence="1">
    <location>
        <begin position="668"/>
        <end position="687"/>
    </location>
</feature>
<keyword evidence="1" id="KW-0812">Transmembrane</keyword>
<evidence type="ECO:0000256" key="1">
    <source>
        <dbReference type="SAM" id="Phobius"/>
    </source>
</evidence>
<gene>
    <name evidence="3" type="ORF">H9754_11750</name>
</gene>
<evidence type="ECO:0000259" key="2">
    <source>
        <dbReference type="Pfam" id="PF12245"/>
    </source>
</evidence>
<reference evidence="3" key="2">
    <citation type="submission" date="2021-04" db="EMBL/GenBank/DDBJ databases">
        <authorList>
            <person name="Gilroy R."/>
        </authorList>
    </citation>
    <scope>NUCLEOTIDE SEQUENCE</scope>
    <source>
        <strain evidence="3">ChiSjej3B21-8574</strain>
    </source>
</reference>
<dbReference type="Pfam" id="PF12245">
    <property type="entry name" value="Big_3_2"/>
    <property type="match status" value="1"/>
</dbReference>
<organism evidence="3 4">
    <name type="scientific">Candidatus Anaerostipes avistercoris</name>
    <dbReference type="NCBI Taxonomy" id="2838462"/>
    <lineage>
        <taxon>Bacteria</taxon>
        <taxon>Bacillati</taxon>
        <taxon>Bacillota</taxon>
        <taxon>Clostridia</taxon>
        <taxon>Lachnospirales</taxon>
        <taxon>Lachnospiraceae</taxon>
        <taxon>Anaerostipes</taxon>
    </lineage>
</organism>